<evidence type="ECO:0000313" key="3">
    <source>
        <dbReference type="WBParaSite" id="PSAMB.scaffold6912size8596.g29322.t1"/>
    </source>
</evidence>
<evidence type="ECO:0000313" key="2">
    <source>
        <dbReference type="Proteomes" id="UP000887566"/>
    </source>
</evidence>
<organism evidence="2 3">
    <name type="scientific">Plectus sambesii</name>
    <dbReference type="NCBI Taxonomy" id="2011161"/>
    <lineage>
        <taxon>Eukaryota</taxon>
        <taxon>Metazoa</taxon>
        <taxon>Ecdysozoa</taxon>
        <taxon>Nematoda</taxon>
        <taxon>Chromadorea</taxon>
        <taxon>Plectida</taxon>
        <taxon>Plectina</taxon>
        <taxon>Plectoidea</taxon>
        <taxon>Plectidae</taxon>
        <taxon>Plectus</taxon>
    </lineage>
</organism>
<proteinExistence type="predicted"/>
<name>A0A914X8V3_9BILA</name>
<protein>
    <submittedName>
        <fullName evidence="3">Uncharacterized protein</fullName>
    </submittedName>
</protein>
<dbReference type="WBParaSite" id="PSAMB.scaffold6912size8596.g29322.t1">
    <property type="protein sequence ID" value="PSAMB.scaffold6912size8596.g29322.t1"/>
    <property type="gene ID" value="PSAMB.scaffold6912size8596.g29322"/>
</dbReference>
<dbReference type="Proteomes" id="UP000887566">
    <property type="component" value="Unplaced"/>
</dbReference>
<keyword evidence="2" id="KW-1185">Reference proteome</keyword>
<sequence>MDGRSGGGGPNMVALVHGCDACTRCVGGEFEPTAGQVGRVSAVYQARTHTQLNTAKMARGTLTPVKKRRLKRQSPLAKAVEGSENGQRHTRQPKSRPKRQPPLANAAHQRPMGHTHTGRLTTTAAHCSPRYYVWTGVGCVASLADRRPA</sequence>
<reference evidence="3" key="1">
    <citation type="submission" date="2022-11" db="UniProtKB">
        <authorList>
            <consortium name="WormBaseParasite"/>
        </authorList>
    </citation>
    <scope>IDENTIFICATION</scope>
</reference>
<feature type="compositionally biased region" description="Basic residues" evidence="1">
    <location>
        <begin position="88"/>
        <end position="99"/>
    </location>
</feature>
<evidence type="ECO:0000256" key="1">
    <source>
        <dbReference type="SAM" id="MobiDB-lite"/>
    </source>
</evidence>
<feature type="region of interest" description="Disordered" evidence="1">
    <location>
        <begin position="55"/>
        <end position="121"/>
    </location>
</feature>
<dbReference type="AlphaFoldDB" id="A0A914X8V3"/>
<accession>A0A914X8V3</accession>